<proteinExistence type="predicted"/>
<feature type="region of interest" description="Disordered" evidence="1">
    <location>
        <begin position="25"/>
        <end position="91"/>
    </location>
</feature>
<evidence type="ECO:0000256" key="1">
    <source>
        <dbReference type="SAM" id="MobiDB-lite"/>
    </source>
</evidence>
<dbReference type="Proteomes" id="UP000675409">
    <property type="component" value="Unassembled WGS sequence"/>
</dbReference>
<dbReference type="RefSeq" id="WP_201848322.1">
    <property type="nucleotide sequence ID" value="NZ_JABBYC010000026.1"/>
</dbReference>
<keyword evidence="3" id="KW-1185">Reference proteome</keyword>
<protein>
    <submittedName>
        <fullName evidence="2">Uncharacterized protein</fullName>
    </submittedName>
</protein>
<dbReference type="EMBL" id="JABBYC010000026">
    <property type="protein sequence ID" value="MBL0887340.1"/>
    <property type="molecule type" value="Genomic_DNA"/>
</dbReference>
<name>A0ABS1LM47_9MICO</name>
<evidence type="ECO:0000313" key="3">
    <source>
        <dbReference type="Proteomes" id="UP000675409"/>
    </source>
</evidence>
<feature type="compositionally biased region" description="Polar residues" evidence="1">
    <location>
        <begin position="28"/>
        <end position="39"/>
    </location>
</feature>
<organism evidence="2 3">
    <name type="scientific">Myceligenerans indicum</name>
    <dbReference type="NCBI Taxonomy" id="2593663"/>
    <lineage>
        <taxon>Bacteria</taxon>
        <taxon>Bacillati</taxon>
        <taxon>Actinomycetota</taxon>
        <taxon>Actinomycetes</taxon>
        <taxon>Micrococcales</taxon>
        <taxon>Promicromonosporaceae</taxon>
        <taxon>Myceligenerans</taxon>
    </lineage>
</organism>
<evidence type="ECO:0000313" key="2">
    <source>
        <dbReference type="EMBL" id="MBL0887340.1"/>
    </source>
</evidence>
<reference evidence="2 3" key="1">
    <citation type="journal article" date="2021" name="Arch. Microbiol.">
        <title>Myceligenerans indicum sp. nov., an actinobacterium isolated from mangrove sediment of Sundarbans, India.</title>
        <authorList>
            <person name="Asha K."/>
            <person name="Bhadury P."/>
        </authorList>
    </citation>
    <scope>NUCLEOTIDE SEQUENCE [LARGE SCALE GENOMIC DNA]</scope>
    <source>
        <strain evidence="2 3">I2</strain>
    </source>
</reference>
<sequence length="205" mass="21432">MRRATIIVLTVVVLVVAAWIGWPREGTSDQGNEFASGSGNAVEPGNGGAVTNDDADDPGARSETASDGTVDPGDPALDVVDEPEFDHDGEPTTQVEAAWDDGVRASAREAATAAVTAFSDVDQPADSWWTELSPLLTPQARAVYEDVDPRNVPVREVTGPALVVDESAVLLTEVTVPTDIGDYTVVLVRADGGSPWLAERIGPPS</sequence>
<gene>
    <name evidence="2" type="ORF">HGK34_13815</name>
</gene>
<comment type="caution">
    <text evidence="2">The sequence shown here is derived from an EMBL/GenBank/DDBJ whole genome shotgun (WGS) entry which is preliminary data.</text>
</comment>
<accession>A0ABS1LM47</accession>